<dbReference type="Pfam" id="PF13976">
    <property type="entry name" value="gag_pre-integrs"/>
    <property type="match status" value="1"/>
</dbReference>
<evidence type="ECO:0000259" key="3">
    <source>
        <dbReference type="Pfam" id="PF13976"/>
    </source>
</evidence>
<evidence type="ECO:0000256" key="1">
    <source>
        <dbReference type="SAM" id="MobiDB-lite"/>
    </source>
</evidence>
<evidence type="ECO:0008006" key="7">
    <source>
        <dbReference type="Google" id="ProtNLM"/>
    </source>
</evidence>
<dbReference type="AlphaFoldDB" id="A0AAQ3WIQ9"/>
<dbReference type="InterPro" id="IPR025724">
    <property type="entry name" value="GAG-pre-integrase_dom"/>
</dbReference>
<dbReference type="InterPro" id="IPR057670">
    <property type="entry name" value="SH3_retrovirus"/>
</dbReference>
<dbReference type="SUPFAM" id="SSF56672">
    <property type="entry name" value="DNA/RNA polymerases"/>
    <property type="match status" value="1"/>
</dbReference>
<keyword evidence="6" id="KW-1185">Reference proteome</keyword>
<gene>
    <name evidence="5" type="ORF">U9M48_012651</name>
</gene>
<name>A0AAQ3WIQ9_PASNO</name>
<protein>
    <recommendedName>
        <fullName evidence="7">Retrovirus-related Pol polyprotein from transposon TNT 1-94</fullName>
    </recommendedName>
</protein>
<dbReference type="Pfam" id="PF07727">
    <property type="entry name" value="RVT_2"/>
    <property type="match status" value="1"/>
</dbReference>
<accession>A0AAQ3WIQ9</accession>
<dbReference type="InterPro" id="IPR013103">
    <property type="entry name" value="RVT_2"/>
</dbReference>
<feature type="region of interest" description="Disordered" evidence="1">
    <location>
        <begin position="256"/>
        <end position="277"/>
    </location>
</feature>
<reference evidence="5 6" key="1">
    <citation type="submission" date="2024-02" db="EMBL/GenBank/DDBJ databases">
        <title>High-quality chromosome-scale genome assembly of Pensacola bahiagrass (Paspalum notatum Flugge var. saurae).</title>
        <authorList>
            <person name="Vega J.M."/>
            <person name="Podio M."/>
            <person name="Orjuela J."/>
            <person name="Siena L.A."/>
            <person name="Pessino S.C."/>
            <person name="Combes M.C."/>
            <person name="Mariac C."/>
            <person name="Albertini E."/>
            <person name="Pupilli F."/>
            <person name="Ortiz J.P.A."/>
            <person name="Leblanc O."/>
        </authorList>
    </citation>
    <scope>NUCLEOTIDE SEQUENCE [LARGE SCALE GENOMIC DNA]</scope>
    <source>
        <strain evidence="5">R1</strain>
        <tissue evidence="5">Leaf</tissue>
    </source>
</reference>
<evidence type="ECO:0000259" key="2">
    <source>
        <dbReference type="Pfam" id="PF07727"/>
    </source>
</evidence>
<feature type="domain" description="GAG-pre-integrase" evidence="3">
    <location>
        <begin position="78"/>
        <end position="132"/>
    </location>
</feature>
<dbReference type="EMBL" id="CP144747">
    <property type="protein sequence ID" value="WVZ62965.1"/>
    <property type="molecule type" value="Genomic_DNA"/>
</dbReference>
<proteinExistence type="predicted"/>
<evidence type="ECO:0000313" key="5">
    <source>
        <dbReference type="EMBL" id="WVZ62965.1"/>
    </source>
</evidence>
<dbReference type="Pfam" id="PF25597">
    <property type="entry name" value="SH3_retrovirus"/>
    <property type="match status" value="1"/>
</dbReference>
<sequence length="568" mass="65146">MKDGFSCDATLTDENEMLKKKVETLTRDLEKAYGGTANLNLILESELQGRKQTLGDSGCTQHMTDGSNLVFKGFRHENLYLVDFSSSGANLTTCLFSKSSMGWLWHRRLVHVGMTQLNRLLKHDLISCVALVKPESKWQILILARVKCLLIGHWNYCIWIFLDLIHMKTLVSSVFYNFKSFAILAQNQFENDIQKVRSDNGSKLKNTRVDEYCDDKGSHPSKFEKMCDEGFFLGYSSTSKAYRVYNKTHVYDVEFDETNGSQEESENLNDVRGEELSKASKTMEIGDVKPKKVEDDDTIMVIPSTSTTNEQDHQIQQDDHVDVSQDYSTPNPNWMNAMHEELNNFTRNEVLELVERPKNYNQDENGIVVRNKTKLVAQGFTQVEESIRILLTFACAHDIKLFQMDVKSAFLNGKFSELVFVDQPPGFEDSKKPYHVYKLPKALYGLKQAPRAWHERLRDFFVSNGFKIGKVDTTLFTKSIGKDLFICQIYLDDIIFGSTNASFCEELGKLMSKEFEMSMIGELSFFLGLQIKQLKDEIFISQSKYLNDMLNKFGLEDAKSIKNPHGYK</sequence>
<organism evidence="5 6">
    <name type="scientific">Paspalum notatum var. saurae</name>
    <dbReference type="NCBI Taxonomy" id="547442"/>
    <lineage>
        <taxon>Eukaryota</taxon>
        <taxon>Viridiplantae</taxon>
        <taxon>Streptophyta</taxon>
        <taxon>Embryophyta</taxon>
        <taxon>Tracheophyta</taxon>
        <taxon>Spermatophyta</taxon>
        <taxon>Magnoliopsida</taxon>
        <taxon>Liliopsida</taxon>
        <taxon>Poales</taxon>
        <taxon>Poaceae</taxon>
        <taxon>PACMAD clade</taxon>
        <taxon>Panicoideae</taxon>
        <taxon>Andropogonodae</taxon>
        <taxon>Paspaleae</taxon>
        <taxon>Paspalinae</taxon>
        <taxon>Paspalum</taxon>
    </lineage>
</organism>
<feature type="domain" description="Retroviral polymerase SH3-like" evidence="4">
    <location>
        <begin position="219"/>
        <end position="264"/>
    </location>
</feature>
<evidence type="ECO:0000259" key="4">
    <source>
        <dbReference type="Pfam" id="PF25597"/>
    </source>
</evidence>
<evidence type="ECO:0000313" key="6">
    <source>
        <dbReference type="Proteomes" id="UP001341281"/>
    </source>
</evidence>
<feature type="domain" description="Reverse transcriptase Ty1/copia-type" evidence="2">
    <location>
        <begin position="364"/>
        <end position="564"/>
    </location>
</feature>
<feature type="compositionally biased region" description="Acidic residues" evidence="1">
    <location>
        <begin position="256"/>
        <end position="267"/>
    </location>
</feature>
<dbReference type="InterPro" id="IPR043502">
    <property type="entry name" value="DNA/RNA_pol_sf"/>
</dbReference>
<dbReference type="Proteomes" id="UP001341281">
    <property type="component" value="Chromosome 03"/>
</dbReference>